<evidence type="ECO:0000259" key="3">
    <source>
        <dbReference type="Pfam" id="PF08241"/>
    </source>
</evidence>
<dbReference type="AlphaFoldDB" id="A0A0F9YN85"/>
<evidence type="ECO:0000256" key="2">
    <source>
        <dbReference type="ARBA" id="ARBA00022723"/>
    </source>
</evidence>
<sequence>METHLTLYKKDIILPEPILLSSGKIAQKSTNYFLLLESNNIKAFGEAAPMLDGLVYKIGYGNPAELVEKDLLFLCENLKLDIIDISLLNYLHQEFSHLTSEAIACFDMAIHDFISKQKGIPIYKIYTDLDPIVETIMVRTFSPQNDKIPKTGLSAVKIKITEKNQSSLSFDPLLDTYKYIIFDFNRMYKDAALFNEAYKNIAQKKENIFFEEPCSLGRIKKEVMDPEILKKIIIDDSFCDKEQLYNPSFQNLPCGINFKIQKMGGIYPCVKIAKEILRRRMMIGCNLETSLGICAGIHLGEILKRFSSDSVFTDLDSDILLGLENNSPEISSQGRIPQSNIGLGYTPNTKDLKLIKVFNSNDQINTDSDITNHQNESDYIYDKVANQYCTLIQSPNCHGNIIPNSLRIFNEYDISTGSILDIGCGPGNLKDILTGNFYFTGIDKSQKMLAIAESKSYKTIYGDILNELKNIPDKFFDYVVALSSLYFVENIDLVIKEISRIAKKAWLISLDQITPQLVDHYKKSENINLYNHFNVNMEDVSEEIYFSGWKSPTTNEIIKCRLVFKKLIT</sequence>
<keyword evidence="4" id="KW-0489">Methyltransferase</keyword>
<dbReference type="InterPro" id="IPR034593">
    <property type="entry name" value="DgoD-like"/>
</dbReference>
<dbReference type="Proteomes" id="UP000034349">
    <property type="component" value="Unassembled WGS sequence"/>
</dbReference>
<organism evidence="4 5">
    <name type="scientific">Candidatus Roizmanbacteria bacterium GW2011_GWA2_32_13</name>
    <dbReference type="NCBI Taxonomy" id="1618475"/>
    <lineage>
        <taxon>Bacteria</taxon>
        <taxon>Candidatus Roizmaniibacteriota</taxon>
    </lineage>
</organism>
<comment type="caution">
    <text evidence="4">The sequence shown here is derived from an EMBL/GenBank/DDBJ whole genome shotgun (WGS) entry which is preliminary data.</text>
</comment>
<dbReference type="SUPFAM" id="SSF53335">
    <property type="entry name" value="S-adenosyl-L-methionine-dependent methyltransferases"/>
    <property type="match status" value="1"/>
</dbReference>
<dbReference type="InterPro" id="IPR013216">
    <property type="entry name" value="Methyltransf_11"/>
</dbReference>
<dbReference type="SUPFAM" id="SSF54826">
    <property type="entry name" value="Enolase N-terminal domain-like"/>
    <property type="match status" value="1"/>
</dbReference>
<dbReference type="Gene3D" id="3.40.50.150">
    <property type="entry name" value="Vaccinia Virus protein VP39"/>
    <property type="match status" value="1"/>
</dbReference>
<evidence type="ECO:0000256" key="1">
    <source>
        <dbReference type="ARBA" id="ARBA00008031"/>
    </source>
</evidence>
<dbReference type="GO" id="GO:0032259">
    <property type="term" value="P:methylation"/>
    <property type="evidence" value="ECO:0007669"/>
    <property type="project" value="UniProtKB-KW"/>
</dbReference>
<feature type="domain" description="Methyltransferase type 11" evidence="3">
    <location>
        <begin position="420"/>
        <end position="504"/>
    </location>
</feature>
<dbReference type="GO" id="GO:0046872">
    <property type="term" value="F:metal ion binding"/>
    <property type="evidence" value="ECO:0007669"/>
    <property type="project" value="UniProtKB-KW"/>
</dbReference>
<dbReference type="InterPro" id="IPR029063">
    <property type="entry name" value="SAM-dependent_MTases_sf"/>
</dbReference>
<dbReference type="InterPro" id="IPR029017">
    <property type="entry name" value="Enolase-like_N"/>
</dbReference>
<dbReference type="SUPFAM" id="SSF51604">
    <property type="entry name" value="Enolase C-terminal domain-like"/>
    <property type="match status" value="1"/>
</dbReference>
<dbReference type="PANTHER" id="PTHR48080:SF3">
    <property type="entry name" value="ENOLASE SUPERFAMILY MEMBER DDB_G0284701"/>
    <property type="match status" value="1"/>
</dbReference>
<evidence type="ECO:0000313" key="5">
    <source>
        <dbReference type="Proteomes" id="UP000034349"/>
    </source>
</evidence>
<accession>A0A0F9YN85</accession>
<dbReference type="InterPro" id="IPR036849">
    <property type="entry name" value="Enolase-like_C_sf"/>
</dbReference>
<reference evidence="4 5" key="1">
    <citation type="journal article" date="2015" name="Nature">
        <title>rRNA introns, odd ribosomes, and small enigmatic genomes across a large radiation of phyla.</title>
        <authorList>
            <person name="Brown C.T."/>
            <person name="Hug L.A."/>
            <person name="Thomas B.C."/>
            <person name="Sharon I."/>
            <person name="Castelle C.J."/>
            <person name="Singh A."/>
            <person name="Wilkins M.J."/>
            <person name="Williams K.H."/>
            <person name="Banfield J.F."/>
        </authorList>
    </citation>
    <scope>NUCLEOTIDE SEQUENCE [LARGE SCALE GENOMIC DNA]</scope>
</reference>
<dbReference type="EMBL" id="LBOK01000052">
    <property type="protein sequence ID" value="KKP32924.1"/>
    <property type="molecule type" value="Genomic_DNA"/>
</dbReference>
<evidence type="ECO:0000313" key="4">
    <source>
        <dbReference type="EMBL" id="KKP32924.1"/>
    </source>
</evidence>
<dbReference type="PANTHER" id="PTHR48080">
    <property type="entry name" value="D-GALACTONATE DEHYDRATASE-RELATED"/>
    <property type="match status" value="1"/>
</dbReference>
<proteinExistence type="inferred from homology"/>
<name>A0A0F9YN85_9BACT</name>
<dbReference type="CDD" id="cd02440">
    <property type="entry name" value="AdoMet_MTases"/>
    <property type="match status" value="1"/>
</dbReference>
<dbReference type="Pfam" id="PF08241">
    <property type="entry name" value="Methyltransf_11"/>
    <property type="match status" value="1"/>
</dbReference>
<dbReference type="Gene3D" id="3.30.390.10">
    <property type="entry name" value="Enolase-like, N-terminal domain"/>
    <property type="match status" value="1"/>
</dbReference>
<dbReference type="GO" id="GO:0008757">
    <property type="term" value="F:S-adenosylmethionine-dependent methyltransferase activity"/>
    <property type="evidence" value="ECO:0007669"/>
    <property type="project" value="InterPro"/>
</dbReference>
<keyword evidence="2" id="KW-0479">Metal-binding</keyword>
<protein>
    <submittedName>
        <fullName evidence="4">Methyltransferase type 11</fullName>
    </submittedName>
</protein>
<gene>
    <name evidence="4" type="ORF">UR23_C0052G0006</name>
</gene>
<comment type="similarity">
    <text evidence="1">Belongs to the mandelate racemase/muconate lactonizing enzyme family.</text>
</comment>
<keyword evidence="4" id="KW-0808">Transferase</keyword>
<dbReference type="Gene3D" id="3.20.20.120">
    <property type="entry name" value="Enolase-like C-terminal domain"/>
    <property type="match status" value="1"/>
</dbReference>